<accession>A0ABP6ZBX1</accession>
<evidence type="ECO:0000256" key="4">
    <source>
        <dbReference type="PROSITE-ProRule" id="PRU00236"/>
    </source>
</evidence>
<dbReference type="EC" id="2.3.1.286" evidence="1"/>
<dbReference type="SUPFAM" id="SSF52467">
    <property type="entry name" value="DHS-like NAD/FAD-binding domain"/>
    <property type="match status" value="1"/>
</dbReference>
<dbReference type="InterPro" id="IPR026591">
    <property type="entry name" value="Sirtuin_cat_small_dom_sf"/>
</dbReference>
<dbReference type="Gene3D" id="3.30.1600.10">
    <property type="entry name" value="SIR2/SIRT2 'Small Domain"/>
    <property type="match status" value="1"/>
</dbReference>
<evidence type="ECO:0000259" key="5">
    <source>
        <dbReference type="PROSITE" id="PS50305"/>
    </source>
</evidence>
<name>A0ABP6ZBX1_9ACTN</name>
<feature type="binding site" evidence="4">
    <location>
        <position position="116"/>
    </location>
    <ligand>
        <name>Zn(2+)</name>
        <dbReference type="ChEBI" id="CHEBI:29105"/>
    </ligand>
</feature>
<dbReference type="CDD" id="cd01407">
    <property type="entry name" value="SIR2-fam"/>
    <property type="match status" value="1"/>
</dbReference>
<evidence type="ECO:0000313" key="6">
    <source>
        <dbReference type="EMBL" id="GAA3604632.1"/>
    </source>
</evidence>
<feature type="binding site" evidence="4">
    <location>
        <position position="144"/>
    </location>
    <ligand>
        <name>Zn(2+)</name>
        <dbReference type="ChEBI" id="CHEBI:29105"/>
    </ligand>
</feature>
<keyword evidence="2" id="KW-0808">Transferase</keyword>
<keyword evidence="7" id="KW-1185">Reference proteome</keyword>
<dbReference type="Pfam" id="PF02146">
    <property type="entry name" value="SIR2"/>
    <property type="match status" value="1"/>
</dbReference>
<dbReference type="Gene3D" id="3.40.50.1220">
    <property type="entry name" value="TPP-binding domain"/>
    <property type="match status" value="1"/>
</dbReference>
<dbReference type="InterPro" id="IPR003000">
    <property type="entry name" value="Sirtuin"/>
</dbReference>
<evidence type="ECO:0000313" key="7">
    <source>
        <dbReference type="Proteomes" id="UP001500630"/>
    </source>
</evidence>
<comment type="caution">
    <text evidence="6">The sequence shown here is derived from an EMBL/GenBank/DDBJ whole genome shotgun (WGS) entry which is preliminary data.</text>
</comment>
<evidence type="ECO:0000256" key="2">
    <source>
        <dbReference type="ARBA" id="ARBA00022679"/>
    </source>
</evidence>
<dbReference type="InterPro" id="IPR029035">
    <property type="entry name" value="DHS-like_NAD/FAD-binding_dom"/>
</dbReference>
<protein>
    <recommendedName>
        <fullName evidence="1">protein acetyllysine N-acetyltransferase</fullName>
        <ecNumber evidence="1">2.3.1.286</ecNumber>
    </recommendedName>
</protein>
<feature type="binding site" evidence="4">
    <location>
        <position position="119"/>
    </location>
    <ligand>
        <name>Zn(2+)</name>
        <dbReference type="ChEBI" id="CHEBI:29105"/>
    </ligand>
</feature>
<keyword evidence="4" id="KW-0479">Metal-binding</keyword>
<proteinExistence type="predicted"/>
<organism evidence="6 7">
    <name type="scientific">Nonomuraea rosea</name>
    <dbReference type="NCBI Taxonomy" id="638574"/>
    <lineage>
        <taxon>Bacteria</taxon>
        <taxon>Bacillati</taxon>
        <taxon>Actinomycetota</taxon>
        <taxon>Actinomycetes</taxon>
        <taxon>Streptosporangiales</taxon>
        <taxon>Streptosporangiaceae</taxon>
        <taxon>Nonomuraea</taxon>
    </lineage>
</organism>
<dbReference type="RefSeq" id="WP_345574405.1">
    <property type="nucleotide sequence ID" value="NZ_BAABDQ010000040.1"/>
</dbReference>
<dbReference type="InterPro" id="IPR050134">
    <property type="entry name" value="NAD-dep_sirtuin_deacylases"/>
</dbReference>
<feature type="domain" description="Deacetylase sirtuin-type" evidence="5">
    <location>
        <begin position="1"/>
        <end position="239"/>
    </location>
</feature>
<keyword evidence="3" id="KW-0520">NAD</keyword>
<evidence type="ECO:0000256" key="1">
    <source>
        <dbReference type="ARBA" id="ARBA00012928"/>
    </source>
</evidence>
<dbReference type="Proteomes" id="UP001500630">
    <property type="component" value="Unassembled WGS sequence"/>
</dbReference>
<dbReference type="EMBL" id="BAABDQ010000040">
    <property type="protein sequence ID" value="GAA3604632.1"/>
    <property type="molecule type" value="Genomic_DNA"/>
</dbReference>
<gene>
    <name evidence="6" type="ORF">GCM10022419_106620</name>
</gene>
<dbReference type="PANTHER" id="PTHR11085:SF4">
    <property type="entry name" value="NAD-DEPENDENT PROTEIN DEACYLASE"/>
    <property type="match status" value="1"/>
</dbReference>
<feature type="binding site" evidence="4">
    <location>
        <position position="141"/>
    </location>
    <ligand>
        <name>Zn(2+)</name>
        <dbReference type="ChEBI" id="CHEBI:29105"/>
    </ligand>
</feature>
<dbReference type="InterPro" id="IPR026590">
    <property type="entry name" value="Ssirtuin_cat_dom"/>
</dbReference>
<evidence type="ECO:0000256" key="3">
    <source>
        <dbReference type="ARBA" id="ARBA00023027"/>
    </source>
</evidence>
<sequence length="240" mass="25642">MRVSVLTGAGISTDSGIPDYRGPQGVWTKNPQAAASATIDHYLADPDIRRAAWRTRLEHPAWDAKPNAAHRALVDLEHAGLLRALITQNIDELHQRAGSAAEKVIELHGTMHRAECVACDLITPMPEVLDRVRAGEADPPCPRCGGIQKSNTISFGQQLKPAVLEAARIAAHSCELFLAVGSSLTVHPAAGLCGEALDAGARLVIVNAEPTPYDPFADQVINEPIGQALPTLVKQIIERS</sequence>
<dbReference type="PANTHER" id="PTHR11085">
    <property type="entry name" value="NAD-DEPENDENT PROTEIN DEACYLASE SIRTUIN-5, MITOCHONDRIAL-RELATED"/>
    <property type="match status" value="1"/>
</dbReference>
<reference evidence="7" key="1">
    <citation type="journal article" date="2019" name="Int. J. Syst. Evol. Microbiol.">
        <title>The Global Catalogue of Microorganisms (GCM) 10K type strain sequencing project: providing services to taxonomists for standard genome sequencing and annotation.</title>
        <authorList>
            <consortium name="The Broad Institute Genomics Platform"/>
            <consortium name="The Broad Institute Genome Sequencing Center for Infectious Disease"/>
            <person name="Wu L."/>
            <person name="Ma J."/>
        </authorList>
    </citation>
    <scope>NUCLEOTIDE SEQUENCE [LARGE SCALE GENOMIC DNA]</scope>
    <source>
        <strain evidence="7">JCM 17326</strain>
    </source>
</reference>
<keyword evidence="4" id="KW-0862">Zinc</keyword>
<dbReference type="PROSITE" id="PS50305">
    <property type="entry name" value="SIRTUIN"/>
    <property type="match status" value="1"/>
</dbReference>
<feature type="active site" description="Proton acceptor" evidence="4">
    <location>
        <position position="108"/>
    </location>
</feature>